<dbReference type="PANTHER" id="PTHR47839">
    <property type="entry name" value="DOMAIN PROTEIN, PUTATIVE (AFU_ORTHOLOGUE AFUA_6G04830)-RELATED"/>
    <property type="match status" value="1"/>
</dbReference>
<dbReference type="EMBL" id="CAJVPY010063026">
    <property type="protein sequence ID" value="CAG8823123.1"/>
    <property type="molecule type" value="Genomic_DNA"/>
</dbReference>
<reference evidence="1" key="1">
    <citation type="submission" date="2021-06" db="EMBL/GenBank/DDBJ databases">
        <authorList>
            <person name="Kallberg Y."/>
            <person name="Tangrot J."/>
            <person name="Rosling A."/>
        </authorList>
    </citation>
    <scope>NUCLEOTIDE SEQUENCE</scope>
    <source>
        <strain evidence="1">MA453B</strain>
    </source>
</reference>
<organism evidence="1 2">
    <name type="scientific">Dentiscutata erythropus</name>
    <dbReference type="NCBI Taxonomy" id="1348616"/>
    <lineage>
        <taxon>Eukaryota</taxon>
        <taxon>Fungi</taxon>
        <taxon>Fungi incertae sedis</taxon>
        <taxon>Mucoromycota</taxon>
        <taxon>Glomeromycotina</taxon>
        <taxon>Glomeromycetes</taxon>
        <taxon>Diversisporales</taxon>
        <taxon>Gigasporaceae</taxon>
        <taxon>Dentiscutata</taxon>
    </lineage>
</organism>
<evidence type="ECO:0000313" key="2">
    <source>
        <dbReference type="Proteomes" id="UP000789405"/>
    </source>
</evidence>
<feature type="non-terminal residue" evidence="1">
    <location>
        <position position="1"/>
    </location>
</feature>
<evidence type="ECO:0000313" key="1">
    <source>
        <dbReference type="EMBL" id="CAG8823123.1"/>
    </source>
</evidence>
<proteinExistence type="predicted"/>
<name>A0A9N9PG51_9GLOM</name>
<accession>A0A9N9PG51</accession>
<feature type="non-terminal residue" evidence="1">
    <location>
        <position position="192"/>
    </location>
</feature>
<sequence>NPNIISPDLDVPSDVLPYVISKDFNTDILKQSFRNWTELSLVTWTRYIIEKHELENEPEFAEKFLSCIPTQFGVKRPNEAYFQDVTLFSDLPNISIKGNEEFFKMLGIHKHVELDRVFSRLVNNENLNHMKLVEYFAKQVKNLKANDVERLKTSAIWIKESDDNNKSDTNVQRYLAKELYAPYAQNRELELP</sequence>
<comment type="caution">
    <text evidence="1">The sequence shown here is derived from an EMBL/GenBank/DDBJ whole genome shotgun (WGS) entry which is preliminary data.</text>
</comment>
<gene>
    <name evidence="1" type="ORF">DERYTH_LOCUS27436</name>
</gene>
<protein>
    <submittedName>
        <fullName evidence="1">17635_t:CDS:1</fullName>
    </submittedName>
</protein>
<dbReference type="OrthoDB" id="10031156at2759"/>
<dbReference type="PANTHER" id="PTHR47839:SF1">
    <property type="entry name" value="DOMAIN PROTEIN, PUTATIVE (AFU_ORTHOLOGUE AFUA_6G04830)-RELATED"/>
    <property type="match status" value="1"/>
</dbReference>
<keyword evidence="2" id="KW-1185">Reference proteome</keyword>
<dbReference type="Pfam" id="PF12449">
    <property type="entry name" value="DUF3684"/>
    <property type="match status" value="2"/>
</dbReference>
<dbReference type="AlphaFoldDB" id="A0A9N9PG51"/>
<dbReference type="InterPro" id="IPR022155">
    <property type="entry name" value="DUF3684"/>
</dbReference>
<dbReference type="Proteomes" id="UP000789405">
    <property type="component" value="Unassembled WGS sequence"/>
</dbReference>